<gene>
    <name evidence="11" type="ORF">CAPTEDRAFT_69667</name>
</gene>
<dbReference type="EMBL" id="AMQN01011565">
    <property type="status" value="NOT_ANNOTATED_CDS"/>
    <property type="molecule type" value="Genomic_DNA"/>
</dbReference>
<comment type="subcellular location">
    <subcellularLocation>
        <location evidence="2">Cytoplasm</location>
    </subcellularLocation>
    <subcellularLocation>
        <location evidence="1">Nucleus</location>
    </subcellularLocation>
</comment>
<evidence type="ECO:0000313" key="11">
    <source>
        <dbReference type="EMBL" id="ELT96014.1"/>
    </source>
</evidence>
<dbReference type="FunFam" id="2.60.40.10:FF:000050">
    <property type="entry name" value="Titin isoform B"/>
    <property type="match status" value="1"/>
</dbReference>
<dbReference type="InterPro" id="IPR013783">
    <property type="entry name" value="Ig-like_fold"/>
</dbReference>
<keyword evidence="5" id="KW-0597">Phosphoprotein</keyword>
<keyword evidence="6" id="KW-0677">Repeat</keyword>
<dbReference type="GO" id="GO:0005737">
    <property type="term" value="C:cytoplasm"/>
    <property type="evidence" value="ECO:0007669"/>
    <property type="project" value="UniProtKB-SubCell"/>
</dbReference>
<dbReference type="OMA" id="YIMEQKA"/>
<evidence type="ECO:0000256" key="3">
    <source>
        <dbReference type="ARBA" id="ARBA00006692"/>
    </source>
</evidence>
<reference evidence="13" key="1">
    <citation type="submission" date="2012-12" db="EMBL/GenBank/DDBJ databases">
        <authorList>
            <person name="Hellsten U."/>
            <person name="Grimwood J."/>
            <person name="Chapman J.A."/>
            <person name="Shapiro H."/>
            <person name="Aerts A."/>
            <person name="Otillar R.P."/>
            <person name="Terry A.Y."/>
            <person name="Boore J.L."/>
            <person name="Simakov O."/>
            <person name="Marletaz F."/>
            <person name="Cho S.-J."/>
            <person name="Edsinger-Gonzales E."/>
            <person name="Havlak P."/>
            <person name="Kuo D.-H."/>
            <person name="Larsson T."/>
            <person name="Lv J."/>
            <person name="Arendt D."/>
            <person name="Savage R."/>
            <person name="Osoegawa K."/>
            <person name="de Jong P."/>
            <person name="Lindberg D.R."/>
            <person name="Seaver E.C."/>
            <person name="Weisblat D.A."/>
            <person name="Putnam N.H."/>
            <person name="Grigoriev I.V."/>
            <person name="Rokhsar D.S."/>
        </authorList>
    </citation>
    <scope>NUCLEOTIDE SEQUENCE</scope>
    <source>
        <strain evidence="13">I ESC-2004</strain>
    </source>
</reference>
<dbReference type="PANTHER" id="PTHR35971">
    <property type="entry name" value="SI:DKEY-31G6.6"/>
    <property type="match status" value="1"/>
</dbReference>
<dbReference type="HOGENOM" id="CLU_2489669_0_0_1"/>
<comment type="similarity">
    <text evidence="3">Belongs to the protein kinase superfamily. CAMK Ser/Thr protein kinase family.</text>
</comment>
<dbReference type="STRING" id="283909.R7TQS4"/>
<dbReference type="InterPro" id="IPR013098">
    <property type="entry name" value="Ig_I-set"/>
</dbReference>
<dbReference type="PANTHER" id="PTHR35971:SF5">
    <property type="entry name" value="OBSCURIN LIKE CYTOSKELETAL ADAPTOR 1"/>
    <property type="match status" value="1"/>
</dbReference>
<protein>
    <recommendedName>
        <fullName evidence="10">Ig-like domain-containing protein</fullName>
    </recommendedName>
</protein>
<name>R7TQS4_CAPTE</name>
<evidence type="ECO:0000256" key="5">
    <source>
        <dbReference type="ARBA" id="ARBA00022553"/>
    </source>
</evidence>
<evidence type="ECO:0000256" key="7">
    <source>
        <dbReference type="ARBA" id="ARBA00023157"/>
    </source>
</evidence>
<keyword evidence="4" id="KW-0963">Cytoplasm</keyword>
<feature type="non-terminal residue" evidence="11">
    <location>
        <position position="87"/>
    </location>
</feature>
<sequence>VEFMKPLTDVEVKESETATLECEISKSDMPATWLKSGHAITAGDKTEIIVDGTFHRLIIKDAKMDDQAEYTIQVADKTSQASVFVEG</sequence>
<dbReference type="EMBL" id="KB308943">
    <property type="protein sequence ID" value="ELT96014.1"/>
    <property type="molecule type" value="Genomic_DNA"/>
</dbReference>
<evidence type="ECO:0000256" key="6">
    <source>
        <dbReference type="ARBA" id="ARBA00022737"/>
    </source>
</evidence>
<evidence type="ECO:0000256" key="8">
    <source>
        <dbReference type="ARBA" id="ARBA00023242"/>
    </source>
</evidence>
<evidence type="ECO:0000313" key="13">
    <source>
        <dbReference type="Proteomes" id="UP000014760"/>
    </source>
</evidence>
<keyword evidence="9" id="KW-0393">Immunoglobulin domain</keyword>
<reference evidence="11 13" key="2">
    <citation type="journal article" date="2013" name="Nature">
        <title>Insights into bilaterian evolution from three spiralian genomes.</title>
        <authorList>
            <person name="Simakov O."/>
            <person name="Marletaz F."/>
            <person name="Cho S.J."/>
            <person name="Edsinger-Gonzales E."/>
            <person name="Havlak P."/>
            <person name="Hellsten U."/>
            <person name="Kuo D.H."/>
            <person name="Larsson T."/>
            <person name="Lv J."/>
            <person name="Arendt D."/>
            <person name="Savage R."/>
            <person name="Osoegawa K."/>
            <person name="de Jong P."/>
            <person name="Grimwood J."/>
            <person name="Chapman J.A."/>
            <person name="Shapiro H."/>
            <person name="Aerts A."/>
            <person name="Otillar R.P."/>
            <person name="Terry A.Y."/>
            <person name="Boore J.L."/>
            <person name="Grigoriev I.V."/>
            <person name="Lindberg D.R."/>
            <person name="Seaver E.C."/>
            <person name="Weisblat D.A."/>
            <person name="Putnam N.H."/>
            <person name="Rokhsar D.S."/>
        </authorList>
    </citation>
    <scope>NUCLEOTIDE SEQUENCE</scope>
    <source>
        <strain evidence="11 13">I ESC-2004</strain>
    </source>
</reference>
<evidence type="ECO:0000256" key="2">
    <source>
        <dbReference type="ARBA" id="ARBA00004496"/>
    </source>
</evidence>
<dbReference type="PROSITE" id="PS50835">
    <property type="entry name" value="IG_LIKE"/>
    <property type="match status" value="1"/>
</dbReference>
<dbReference type="SUPFAM" id="SSF48726">
    <property type="entry name" value="Immunoglobulin"/>
    <property type="match status" value="1"/>
</dbReference>
<dbReference type="InterPro" id="IPR007110">
    <property type="entry name" value="Ig-like_dom"/>
</dbReference>
<evidence type="ECO:0000313" key="12">
    <source>
        <dbReference type="EnsemblMetazoa" id="CapteP69667"/>
    </source>
</evidence>
<keyword evidence="7" id="KW-1015">Disulfide bond</keyword>
<reference evidence="12" key="3">
    <citation type="submission" date="2015-06" db="UniProtKB">
        <authorList>
            <consortium name="EnsemblMetazoa"/>
        </authorList>
    </citation>
    <scope>IDENTIFICATION</scope>
</reference>
<keyword evidence="8" id="KW-0539">Nucleus</keyword>
<dbReference type="InterPro" id="IPR052385">
    <property type="entry name" value="Obscurin/Obscurin-like_Reg"/>
</dbReference>
<dbReference type="Gene3D" id="2.60.40.10">
    <property type="entry name" value="Immunoglobulins"/>
    <property type="match status" value="1"/>
</dbReference>
<feature type="domain" description="Ig-like" evidence="10">
    <location>
        <begin position="1"/>
        <end position="84"/>
    </location>
</feature>
<dbReference type="SMART" id="SM00409">
    <property type="entry name" value="IG"/>
    <property type="match status" value="1"/>
</dbReference>
<dbReference type="OrthoDB" id="6115582at2759"/>
<keyword evidence="13" id="KW-1185">Reference proteome</keyword>
<evidence type="ECO:0000256" key="1">
    <source>
        <dbReference type="ARBA" id="ARBA00004123"/>
    </source>
</evidence>
<proteinExistence type="inferred from homology"/>
<evidence type="ECO:0000256" key="9">
    <source>
        <dbReference type="ARBA" id="ARBA00023319"/>
    </source>
</evidence>
<evidence type="ECO:0000256" key="4">
    <source>
        <dbReference type="ARBA" id="ARBA00022490"/>
    </source>
</evidence>
<accession>R7TQS4</accession>
<dbReference type="GO" id="GO:0005634">
    <property type="term" value="C:nucleus"/>
    <property type="evidence" value="ECO:0007669"/>
    <property type="project" value="UniProtKB-SubCell"/>
</dbReference>
<dbReference type="Pfam" id="PF07679">
    <property type="entry name" value="I-set"/>
    <property type="match status" value="1"/>
</dbReference>
<dbReference type="AlphaFoldDB" id="R7TQS4"/>
<feature type="non-terminal residue" evidence="11">
    <location>
        <position position="1"/>
    </location>
</feature>
<organism evidence="11">
    <name type="scientific">Capitella teleta</name>
    <name type="common">Polychaete worm</name>
    <dbReference type="NCBI Taxonomy" id="283909"/>
    <lineage>
        <taxon>Eukaryota</taxon>
        <taxon>Metazoa</taxon>
        <taxon>Spiralia</taxon>
        <taxon>Lophotrochozoa</taxon>
        <taxon>Annelida</taxon>
        <taxon>Polychaeta</taxon>
        <taxon>Sedentaria</taxon>
        <taxon>Scolecida</taxon>
        <taxon>Capitellidae</taxon>
        <taxon>Capitella</taxon>
    </lineage>
</organism>
<dbReference type="Proteomes" id="UP000014760">
    <property type="component" value="Unassembled WGS sequence"/>
</dbReference>
<dbReference type="InterPro" id="IPR003599">
    <property type="entry name" value="Ig_sub"/>
</dbReference>
<evidence type="ECO:0000259" key="10">
    <source>
        <dbReference type="PROSITE" id="PS50835"/>
    </source>
</evidence>
<dbReference type="EnsemblMetazoa" id="CapteT69667">
    <property type="protein sequence ID" value="CapteP69667"/>
    <property type="gene ID" value="CapteG69667"/>
</dbReference>
<dbReference type="InterPro" id="IPR036179">
    <property type="entry name" value="Ig-like_dom_sf"/>
</dbReference>